<reference evidence="2 3" key="1">
    <citation type="submission" date="2018-03" db="EMBL/GenBank/DDBJ databases">
        <title>Genomic Encyclopedia of Archaeal and Bacterial Type Strains, Phase II (KMG-II): from individual species to whole genera.</title>
        <authorList>
            <person name="Goeker M."/>
        </authorList>
    </citation>
    <scope>NUCLEOTIDE SEQUENCE [LARGE SCALE GENOMIC DNA]</scope>
    <source>
        <strain evidence="2 3">DSM 29328</strain>
    </source>
</reference>
<dbReference type="RefSeq" id="WP_106205127.1">
    <property type="nucleotide sequence ID" value="NZ_PVTD01000004.1"/>
</dbReference>
<protein>
    <submittedName>
        <fullName evidence="2">Uncharacterized protein (DUF1330 family)</fullName>
    </submittedName>
</protein>
<dbReference type="PANTHER" id="PTHR41521">
    <property type="match status" value="1"/>
</dbReference>
<name>A0A2T0RRB8_9RHOB</name>
<dbReference type="Proteomes" id="UP000239480">
    <property type="component" value="Unassembled WGS sequence"/>
</dbReference>
<keyword evidence="3" id="KW-1185">Reference proteome</keyword>
<comment type="caution">
    <text evidence="2">The sequence shown here is derived from an EMBL/GenBank/DDBJ whole genome shotgun (WGS) entry which is preliminary data.</text>
</comment>
<dbReference type="InterPro" id="IPR011008">
    <property type="entry name" value="Dimeric_a/b-barrel"/>
</dbReference>
<organism evidence="2 3">
    <name type="scientific">Aliiruegeria haliotis</name>
    <dbReference type="NCBI Taxonomy" id="1280846"/>
    <lineage>
        <taxon>Bacteria</taxon>
        <taxon>Pseudomonadati</taxon>
        <taxon>Pseudomonadota</taxon>
        <taxon>Alphaproteobacteria</taxon>
        <taxon>Rhodobacterales</taxon>
        <taxon>Roseobacteraceae</taxon>
        <taxon>Aliiruegeria</taxon>
    </lineage>
</organism>
<dbReference type="OrthoDB" id="9806380at2"/>
<dbReference type="SUPFAM" id="SSF54909">
    <property type="entry name" value="Dimeric alpha+beta barrel"/>
    <property type="match status" value="1"/>
</dbReference>
<dbReference type="Gene3D" id="3.30.70.100">
    <property type="match status" value="1"/>
</dbReference>
<sequence length="97" mass="10989">MQKGYWIAHVDVHDPEVFEAYKKANARPFARYGARFLVRGGQYDVREGELHPRTVVVEFPTFADALACYDDPEYQAAKAIRDPIARGDLVIVEGYGN</sequence>
<dbReference type="EMBL" id="PVTD01000004">
    <property type="protein sequence ID" value="PRY23739.1"/>
    <property type="molecule type" value="Genomic_DNA"/>
</dbReference>
<dbReference type="AlphaFoldDB" id="A0A2T0RRB8"/>
<gene>
    <name evidence="2" type="ORF">CLV78_104231</name>
</gene>
<dbReference type="Pfam" id="PF07045">
    <property type="entry name" value="DUF1330"/>
    <property type="match status" value="1"/>
</dbReference>
<evidence type="ECO:0000313" key="3">
    <source>
        <dbReference type="Proteomes" id="UP000239480"/>
    </source>
</evidence>
<accession>A0A2T0RRB8</accession>
<evidence type="ECO:0000313" key="2">
    <source>
        <dbReference type="EMBL" id="PRY23739.1"/>
    </source>
</evidence>
<feature type="domain" description="DUF1330" evidence="1">
    <location>
        <begin position="3"/>
        <end position="95"/>
    </location>
</feature>
<dbReference type="PANTHER" id="PTHR41521:SF4">
    <property type="entry name" value="BLR0684 PROTEIN"/>
    <property type="match status" value="1"/>
</dbReference>
<proteinExistence type="predicted"/>
<evidence type="ECO:0000259" key="1">
    <source>
        <dbReference type="Pfam" id="PF07045"/>
    </source>
</evidence>
<dbReference type="InterPro" id="IPR010753">
    <property type="entry name" value="DUF1330"/>
</dbReference>